<keyword evidence="1" id="KW-0812">Transmembrane</keyword>
<accession>A0A445CB95</accession>
<keyword evidence="1" id="KW-1133">Transmembrane helix</keyword>
<evidence type="ECO:0000256" key="1">
    <source>
        <dbReference type="SAM" id="Phobius"/>
    </source>
</evidence>
<comment type="caution">
    <text evidence="2">The sequence shown here is derived from an EMBL/GenBank/DDBJ whole genome shotgun (WGS) entry which is preliminary data.</text>
</comment>
<sequence length="139" mass="15191">MREIHLYDILFEEFDRYECLKLQAGYSSPTHQDAIRTDLGLSLAEGPIPLDIGRLATGYGMGSFSYVVGFTHIHSLLLVIVTFWYILGSIKTGNRGREPALMKGGRRTERQWGGGDVAVAQKVAATGGCLSVLEDADKG</sequence>
<protein>
    <submittedName>
        <fullName evidence="2">Uncharacterized protein</fullName>
    </submittedName>
</protein>
<keyword evidence="1" id="KW-0472">Membrane</keyword>
<dbReference type="AlphaFoldDB" id="A0A445CB95"/>
<reference evidence="2 3" key="1">
    <citation type="submission" date="2019-01" db="EMBL/GenBank/DDBJ databases">
        <title>Sequencing of cultivated peanut Arachis hypogaea provides insights into genome evolution and oil improvement.</title>
        <authorList>
            <person name="Chen X."/>
        </authorList>
    </citation>
    <scope>NUCLEOTIDE SEQUENCE [LARGE SCALE GENOMIC DNA]</scope>
    <source>
        <strain evidence="3">cv. Fuhuasheng</strain>
        <tissue evidence="2">Leaves</tissue>
    </source>
</reference>
<proteinExistence type="predicted"/>
<evidence type="ECO:0000313" key="2">
    <source>
        <dbReference type="EMBL" id="RYR48123.1"/>
    </source>
</evidence>
<dbReference type="EMBL" id="SDMP01000007">
    <property type="protein sequence ID" value="RYR48123.1"/>
    <property type="molecule type" value="Genomic_DNA"/>
</dbReference>
<dbReference type="Proteomes" id="UP000289738">
    <property type="component" value="Chromosome A07"/>
</dbReference>
<name>A0A445CB95_ARAHY</name>
<keyword evidence="3" id="KW-1185">Reference proteome</keyword>
<organism evidence="2 3">
    <name type="scientific">Arachis hypogaea</name>
    <name type="common">Peanut</name>
    <dbReference type="NCBI Taxonomy" id="3818"/>
    <lineage>
        <taxon>Eukaryota</taxon>
        <taxon>Viridiplantae</taxon>
        <taxon>Streptophyta</taxon>
        <taxon>Embryophyta</taxon>
        <taxon>Tracheophyta</taxon>
        <taxon>Spermatophyta</taxon>
        <taxon>Magnoliopsida</taxon>
        <taxon>eudicotyledons</taxon>
        <taxon>Gunneridae</taxon>
        <taxon>Pentapetalae</taxon>
        <taxon>rosids</taxon>
        <taxon>fabids</taxon>
        <taxon>Fabales</taxon>
        <taxon>Fabaceae</taxon>
        <taxon>Papilionoideae</taxon>
        <taxon>50 kb inversion clade</taxon>
        <taxon>dalbergioids sensu lato</taxon>
        <taxon>Dalbergieae</taxon>
        <taxon>Pterocarpus clade</taxon>
        <taxon>Arachis</taxon>
    </lineage>
</organism>
<evidence type="ECO:0000313" key="3">
    <source>
        <dbReference type="Proteomes" id="UP000289738"/>
    </source>
</evidence>
<gene>
    <name evidence="2" type="ORF">Ahy_A07g034120</name>
</gene>
<feature type="transmembrane region" description="Helical" evidence="1">
    <location>
        <begin position="64"/>
        <end position="87"/>
    </location>
</feature>